<organism evidence="1">
    <name type="scientific">viral metagenome</name>
    <dbReference type="NCBI Taxonomy" id="1070528"/>
    <lineage>
        <taxon>unclassified sequences</taxon>
        <taxon>metagenomes</taxon>
        <taxon>organismal metagenomes</taxon>
    </lineage>
</organism>
<evidence type="ECO:0000313" key="2">
    <source>
        <dbReference type="EMBL" id="QJI05003.1"/>
    </source>
</evidence>
<reference evidence="1" key="1">
    <citation type="submission" date="2020-03" db="EMBL/GenBank/DDBJ databases">
        <title>The deep terrestrial virosphere.</title>
        <authorList>
            <person name="Holmfeldt K."/>
            <person name="Nilsson E."/>
            <person name="Simone D."/>
            <person name="Lopez-Fernandez M."/>
            <person name="Wu X."/>
            <person name="de Brujin I."/>
            <person name="Lundin D."/>
            <person name="Andersson A."/>
            <person name="Bertilsson S."/>
            <person name="Dopson M."/>
        </authorList>
    </citation>
    <scope>NUCLEOTIDE SEQUENCE</scope>
    <source>
        <strain evidence="2">MM415A00131</strain>
        <strain evidence="1">MM415B00138</strain>
    </source>
</reference>
<accession>A0A6M3JFA8</accession>
<sequence length="351" mass="37088">MKKYLSIALVLILAAAVVFAGSQQTSSTLASAIITNARYYLNEATASFWADAELLVWVNQGTMDIVGRTRCLENSESVTLVPNTVEYTITGPYIDISTVVYNDANGEKKGLVRKNPQSIGHSTDNVPTWWYEWNGKVGIFPALPLITNAGLAIGSTVTAVSTIAFSYIISGTTYSKAAVAAGTAPGNDVIPTGTYGAVAFDIGSDGTIDATEAYLNSTGYTTAALAVAGLPQVAKGHIRLGYVTATKSDGAFTFGTTSLVAANSTVAYTNSAPTATVYFLDKPTAVLAASPVLVPAVYDRALTLYVAAQALLKPGLYGKSGRLMAEYLAEIERYRLDFVERPKEPEGNVTR</sequence>
<gene>
    <name evidence="2" type="ORF">MM415A00131_0021</name>
    <name evidence="1" type="ORF">MM415B00138_0068</name>
</gene>
<proteinExistence type="predicted"/>
<dbReference type="InterPro" id="IPR056209">
    <property type="entry name" value="SU10_adaptor"/>
</dbReference>
<dbReference type="EMBL" id="MT141578">
    <property type="protein sequence ID" value="QJA68018.1"/>
    <property type="molecule type" value="Genomic_DNA"/>
</dbReference>
<dbReference type="AlphaFoldDB" id="A0A6M3JFA8"/>
<dbReference type="Pfam" id="PF24175">
    <property type="entry name" value="SU10_adaptor"/>
    <property type="match status" value="1"/>
</dbReference>
<name>A0A6M3JFA8_9ZZZZ</name>
<dbReference type="EMBL" id="MT145193">
    <property type="protein sequence ID" value="QJI05003.1"/>
    <property type="molecule type" value="Genomic_DNA"/>
</dbReference>
<protein>
    <submittedName>
        <fullName evidence="1">Uncharacterized protein</fullName>
    </submittedName>
</protein>
<evidence type="ECO:0000313" key="1">
    <source>
        <dbReference type="EMBL" id="QJA68018.1"/>
    </source>
</evidence>